<evidence type="ECO:0000256" key="3">
    <source>
        <dbReference type="ARBA" id="ARBA00022475"/>
    </source>
</evidence>
<keyword evidence="16" id="KW-0413">Isomerase</keyword>
<feature type="domain" description="PpiC" evidence="15">
    <location>
        <begin position="248"/>
        <end position="367"/>
    </location>
</feature>
<evidence type="ECO:0000256" key="1">
    <source>
        <dbReference type="ARBA" id="ARBA00004382"/>
    </source>
</evidence>
<evidence type="ECO:0000256" key="5">
    <source>
        <dbReference type="ARBA" id="ARBA00022692"/>
    </source>
</evidence>
<dbReference type="Pfam" id="PF13145">
    <property type="entry name" value="Rotamase_2"/>
    <property type="match status" value="1"/>
</dbReference>
<evidence type="ECO:0000259" key="15">
    <source>
        <dbReference type="Pfam" id="PF13145"/>
    </source>
</evidence>
<dbReference type="SUPFAM" id="SSF109998">
    <property type="entry name" value="Triger factor/SurA peptide-binding domain-like"/>
    <property type="match status" value="1"/>
</dbReference>
<dbReference type="Pfam" id="PF13624">
    <property type="entry name" value="SurA_N_3"/>
    <property type="match status" value="1"/>
</dbReference>
<evidence type="ECO:0000256" key="6">
    <source>
        <dbReference type="ARBA" id="ARBA00022989"/>
    </source>
</evidence>
<dbReference type="Proteomes" id="UP000758856">
    <property type="component" value="Unassembled WGS sequence"/>
</dbReference>
<evidence type="ECO:0000313" key="17">
    <source>
        <dbReference type="EMBL" id="MBM7850023.1"/>
    </source>
</evidence>
<reference evidence="16" key="1">
    <citation type="journal article" date="2014" name="Int. J. Syst. Evol. Microbiol.">
        <title>Complete genome sequence of Corynebacterium casei LMG S-19264T (=DSM 44701T), isolated from a smear-ripened cheese.</title>
        <authorList>
            <consortium name="US DOE Joint Genome Institute (JGI-PGF)"/>
            <person name="Walter F."/>
            <person name="Albersmeier A."/>
            <person name="Kalinowski J."/>
            <person name="Ruckert C."/>
        </authorList>
    </citation>
    <scope>NUCLEOTIDE SEQUENCE</scope>
    <source>
        <strain evidence="16">VKM B-1606</strain>
    </source>
</reference>
<keyword evidence="8" id="KW-0143">Chaperone</keyword>
<protein>
    <recommendedName>
        <fullName evidence="2">Parvulin-like PPIase</fullName>
    </recommendedName>
    <alternativeName>
        <fullName evidence="9">Peptidyl-prolyl cis-trans isomerase plp</fullName>
    </alternativeName>
    <alternativeName>
        <fullName evidence="12">Periplasmic chaperone PpiD</fullName>
    </alternativeName>
    <alternativeName>
        <fullName evidence="13">Periplasmic folding chaperone</fullName>
    </alternativeName>
    <alternativeName>
        <fullName evidence="10">Rotamase plp</fullName>
    </alternativeName>
</protein>
<dbReference type="AlphaFoldDB" id="A0A9W6ITX3"/>
<comment type="subcellular location">
    <subcellularLocation>
        <location evidence="1">Cell inner membrane</location>
        <topology evidence="1">Single-pass type II membrane protein</topology>
        <orientation evidence="1">Periplasmic side</orientation>
    </subcellularLocation>
</comment>
<comment type="similarity">
    <text evidence="11">Belongs to the PpiD chaperone family.</text>
</comment>
<reference evidence="16" key="3">
    <citation type="submission" date="2023-01" db="EMBL/GenBank/DDBJ databases">
        <authorList>
            <person name="Sun Q."/>
            <person name="Evtushenko L."/>
        </authorList>
    </citation>
    <scope>NUCLEOTIDE SEQUENCE</scope>
    <source>
        <strain evidence="16">VKM B-1606</strain>
    </source>
</reference>
<evidence type="ECO:0000256" key="2">
    <source>
        <dbReference type="ARBA" id="ARBA00018370"/>
    </source>
</evidence>
<sequence length="631" mass="68259">MLQTLRKGAAGWVAKIFLGVLVLSFAVWGIADIFRVGGTGTAAATVGTQEVPLETFRQAYANEIRRVSQQAKRQITPEQARMAGLGERTLGNLVNELALDTRVAALGLAVSDEEVGREITEDDVFKGPDGRFDRAGFQEILRQNNLNENAYITMQRQFTARRQLTDALAGEVPTPLAFREALHGFVSDSRSISYVTLTPEAPSAVPAPSDAALKSYFEERKASFAAPEFRKVALLQLDPAKLAASRTVPEQDIRAYYDANKPKYATAERRSIEQVTYPSLDEAKAGYDRIQAGGLFEQEMARQKISPQDAFLGNLSKAEMFDAKIADAAFALAPNTVSQPIQGAYTTALLRVTGVQQEQTKSFEQVKGEIRKLIAEDAARADLQGLHDKVDEARLGGSTLDEIVKSQKLPPLKLVEAIDAQGRGPDGKPVPGVPASEPLMTAIFTATAGAENDPVTVDGGYVWYEVREVKPASDRTFEEARADVESRWRADEARKRLDARADALLGQLKAGKPFDQTAAAEKLEIDQAETTRVGGAPDITQPQAVAVFQTPLDGFGKTAPNDQGARLVFKVTAENTRPFDPNAPDGTGQVAKISESLSTEVVSAFVRQIRDQLGVKFNEPAIAQVLGGGEG</sequence>
<evidence type="ECO:0000256" key="8">
    <source>
        <dbReference type="ARBA" id="ARBA00023186"/>
    </source>
</evidence>
<evidence type="ECO:0000256" key="13">
    <source>
        <dbReference type="ARBA" id="ARBA00042775"/>
    </source>
</evidence>
<dbReference type="PANTHER" id="PTHR47529:SF1">
    <property type="entry name" value="PERIPLASMIC CHAPERONE PPID"/>
    <property type="match status" value="1"/>
</dbReference>
<keyword evidence="3" id="KW-1003">Cell membrane</keyword>
<dbReference type="Proteomes" id="UP001143400">
    <property type="component" value="Unassembled WGS sequence"/>
</dbReference>
<organism evidence="16 19">
    <name type="scientific">Methylopila capsulata</name>
    <dbReference type="NCBI Taxonomy" id="61654"/>
    <lineage>
        <taxon>Bacteria</taxon>
        <taxon>Pseudomonadati</taxon>
        <taxon>Pseudomonadota</taxon>
        <taxon>Alphaproteobacteria</taxon>
        <taxon>Hyphomicrobiales</taxon>
        <taxon>Methylopilaceae</taxon>
        <taxon>Methylopila</taxon>
    </lineage>
</organism>
<proteinExistence type="inferred from homology"/>
<keyword evidence="18" id="KW-1185">Reference proteome</keyword>
<keyword evidence="6 14" id="KW-1133">Transmembrane helix</keyword>
<dbReference type="RefSeq" id="WP_204948494.1">
    <property type="nucleotide sequence ID" value="NZ_BSFF01000002.1"/>
</dbReference>
<dbReference type="GO" id="GO:0003755">
    <property type="term" value="F:peptidyl-prolyl cis-trans isomerase activity"/>
    <property type="evidence" value="ECO:0007669"/>
    <property type="project" value="InterPro"/>
</dbReference>
<evidence type="ECO:0000256" key="11">
    <source>
        <dbReference type="ARBA" id="ARBA00038408"/>
    </source>
</evidence>
<comment type="caution">
    <text evidence="16">The sequence shown here is derived from an EMBL/GenBank/DDBJ whole genome shotgun (WGS) entry which is preliminary data.</text>
</comment>
<evidence type="ECO:0000313" key="18">
    <source>
        <dbReference type="Proteomes" id="UP000758856"/>
    </source>
</evidence>
<dbReference type="SUPFAM" id="SSF54534">
    <property type="entry name" value="FKBP-like"/>
    <property type="match status" value="1"/>
</dbReference>
<keyword evidence="4" id="KW-0997">Cell inner membrane</keyword>
<dbReference type="InterPro" id="IPR027304">
    <property type="entry name" value="Trigger_fact/SurA_dom_sf"/>
</dbReference>
<dbReference type="Gene3D" id="3.10.50.40">
    <property type="match status" value="1"/>
</dbReference>
<dbReference type="GO" id="GO:0005886">
    <property type="term" value="C:plasma membrane"/>
    <property type="evidence" value="ECO:0007669"/>
    <property type="project" value="UniProtKB-SubCell"/>
</dbReference>
<dbReference type="InterPro" id="IPR046357">
    <property type="entry name" value="PPIase_dom_sf"/>
</dbReference>
<evidence type="ECO:0000313" key="19">
    <source>
        <dbReference type="Proteomes" id="UP001143400"/>
    </source>
</evidence>
<keyword evidence="5 14" id="KW-0812">Transmembrane</keyword>
<accession>A0A9W6ITX3</accession>
<evidence type="ECO:0000256" key="9">
    <source>
        <dbReference type="ARBA" id="ARBA00030642"/>
    </source>
</evidence>
<evidence type="ECO:0000256" key="7">
    <source>
        <dbReference type="ARBA" id="ARBA00023136"/>
    </source>
</evidence>
<evidence type="ECO:0000256" key="14">
    <source>
        <dbReference type="SAM" id="Phobius"/>
    </source>
</evidence>
<evidence type="ECO:0000313" key="16">
    <source>
        <dbReference type="EMBL" id="GLK55314.1"/>
    </source>
</evidence>
<dbReference type="InterPro" id="IPR000297">
    <property type="entry name" value="PPIase_PpiC"/>
</dbReference>
<reference evidence="17 18" key="2">
    <citation type="submission" date="2021-01" db="EMBL/GenBank/DDBJ databases">
        <title>Genomic Encyclopedia of Type Strains, Phase IV (KMG-IV): sequencing the most valuable type-strain genomes for metagenomic binning, comparative biology and taxonomic classification.</title>
        <authorList>
            <person name="Goeker M."/>
        </authorList>
    </citation>
    <scope>NUCLEOTIDE SEQUENCE [LARGE SCALE GENOMIC DNA]</scope>
    <source>
        <strain evidence="17 18">DSM 6130</strain>
    </source>
</reference>
<keyword evidence="7 14" id="KW-0472">Membrane</keyword>
<gene>
    <name evidence="16" type="ORF">GCM10008170_13330</name>
    <name evidence="17" type="ORF">JOD31_000235</name>
</gene>
<name>A0A9W6ITX3_9HYPH</name>
<evidence type="ECO:0000256" key="4">
    <source>
        <dbReference type="ARBA" id="ARBA00022519"/>
    </source>
</evidence>
<dbReference type="EMBL" id="BSFF01000002">
    <property type="protein sequence ID" value="GLK55314.1"/>
    <property type="molecule type" value="Genomic_DNA"/>
</dbReference>
<evidence type="ECO:0000256" key="10">
    <source>
        <dbReference type="ARBA" id="ARBA00031484"/>
    </source>
</evidence>
<dbReference type="PANTHER" id="PTHR47529">
    <property type="entry name" value="PEPTIDYL-PROLYL CIS-TRANS ISOMERASE D"/>
    <property type="match status" value="1"/>
</dbReference>
<dbReference type="InterPro" id="IPR052029">
    <property type="entry name" value="PpiD_chaperone"/>
</dbReference>
<feature type="transmembrane region" description="Helical" evidence="14">
    <location>
        <begin position="12"/>
        <end position="31"/>
    </location>
</feature>
<dbReference type="EMBL" id="JAFBCY010000001">
    <property type="protein sequence ID" value="MBM7850023.1"/>
    <property type="molecule type" value="Genomic_DNA"/>
</dbReference>
<evidence type="ECO:0000256" key="12">
    <source>
        <dbReference type="ARBA" id="ARBA00040743"/>
    </source>
</evidence>